<dbReference type="EC" id="2.2.1.9" evidence="6"/>
<comment type="cofactor">
    <cofactor evidence="6">
        <name>Mg(2+)</name>
        <dbReference type="ChEBI" id="CHEBI:18420"/>
    </cofactor>
    <cofactor evidence="6">
        <name>Mn(2+)</name>
        <dbReference type="ChEBI" id="CHEBI:29035"/>
    </cofactor>
</comment>
<name>A0ABP8F6M8_9BACT</name>
<dbReference type="PANTHER" id="PTHR42916">
    <property type="entry name" value="2-SUCCINYL-5-ENOLPYRUVYL-6-HYDROXY-3-CYCLOHEXENE-1-CARBOXYLATE SYNTHASE"/>
    <property type="match status" value="1"/>
</dbReference>
<dbReference type="NCBIfam" id="TIGR00173">
    <property type="entry name" value="menD"/>
    <property type="match status" value="1"/>
</dbReference>
<comment type="subunit">
    <text evidence="6">Homodimer.</text>
</comment>
<dbReference type="Proteomes" id="UP001501844">
    <property type="component" value="Unassembled WGS sequence"/>
</dbReference>
<dbReference type="EMBL" id="BAABGX010000001">
    <property type="protein sequence ID" value="GAA4296186.1"/>
    <property type="molecule type" value="Genomic_DNA"/>
</dbReference>
<dbReference type="InterPro" id="IPR011766">
    <property type="entry name" value="TPP_enzyme_TPP-bd"/>
</dbReference>
<keyword evidence="2 6" id="KW-0479">Metal-binding</keyword>
<reference evidence="11" key="1">
    <citation type="journal article" date="2019" name="Int. J. Syst. Evol. Microbiol.">
        <title>The Global Catalogue of Microorganisms (GCM) 10K type strain sequencing project: providing services to taxonomists for standard genome sequencing and annotation.</title>
        <authorList>
            <consortium name="The Broad Institute Genomics Platform"/>
            <consortium name="The Broad Institute Genome Sequencing Center for Infectious Disease"/>
            <person name="Wu L."/>
            <person name="Ma J."/>
        </authorList>
    </citation>
    <scope>NUCLEOTIDE SEQUENCE [LARGE SCALE GENOMIC DNA]</scope>
    <source>
        <strain evidence="11">JCM 17917</strain>
    </source>
</reference>
<dbReference type="PIRSF" id="PIRSF004983">
    <property type="entry name" value="MenD"/>
    <property type="match status" value="1"/>
</dbReference>
<comment type="caution">
    <text evidence="10">The sequence shown here is derived from an EMBL/GenBank/DDBJ whole genome shotgun (WGS) entry which is preliminary data.</text>
</comment>
<dbReference type="CDD" id="cd07037">
    <property type="entry name" value="TPP_PYR_MenD"/>
    <property type="match status" value="1"/>
</dbReference>
<organism evidence="10 11">
    <name type="scientific">Nibribacter koreensis</name>
    <dbReference type="NCBI Taxonomy" id="1084519"/>
    <lineage>
        <taxon>Bacteria</taxon>
        <taxon>Pseudomonadati</taxon>
        <taxon>Bacteroidota</taxon>
        <taxon>Cytophagia</taxon>
        <taxon>Cytophagales</taxon>
        <taxon>Hymenobacteraceae</taxon>
        <taxon>Nibribacter</taxon>
    </lineage>
</organism>
<dbReference type="InterPro" id="IPR004433">
    <property type="entry name" value="MenaQ_synth_MenD"/>
</dbReference>
<keyword evidence="6" id="KW-0474">Menaquinone biosynthesis</keyword>
<evidence type="ECO:0000256" key="4">
    <source>
        <dbReference type="ARBA" id="ARBA00023052"/>
    </source>
</evidence>
<keyword evidence="1 6" id="KW-0808">Transferase</keyword>
<dbReference type="Pfam" id="PF02776">
    <property type="entry name" value="TPP_enzyme_N"/>
    <property type="match status" value="1"/>
</dbReference>
<evidence type="ECO:0000259" key="9">
    <source>
        <dbReference type="Pfam" id="PF16582"/>
    </source>
</evidence>
<comment type="pathway">
    <text evidence="6">Quinol/quinone metabolism; 1,4-dihydroxy-2-naphthoate biosynthesis; 1,4-dihydroxy-2-naphthoate from chorismate: step 2/7.</text>
</comment>
<keyword evidence="4 6" id="KW-0786">Thiamine pyrophosphate</keyword>
<evidence type="ECO:0000256" key="3">
    <source>
        <dbReference type="ARBA" id="ARBA00022842"/>
    </source>
</evidence>
<comment type="catalytic activity">
    <reaction evidence="6">
        <text>isochorismate + 2-oxoglutarate + H(+) = 5-enolpyruvoyl-6-hydroxy-2-succinyl-cyclohex-3-ene-1-carboxylate + CO2</text>
        <dbReference type="Rhea" id="RHEA:25593"/>
        <dbReference type="ChEBI" id="CHEBI:15378"/>
        <dbReference type="ChEBI" id="CHEBI:16526"/>
        <dbReference type="ChEBI" id="CHEBI:16810"/>
        <dbReference type="ChEBI" id="CHEBI:29780"/>
        <dbReference type="ChEBI" id="CHEBI:58818"/>
        <dbReference type="EC" id="2.2.1.9"/>
    </reaction>
</comment>
<evidence type="ECO:0000256" key="6">
    <source>
        <dbReference type="HAMAP-Rule" id="MF_01659"/>
    </source>
</evidence>
<dbReference type="InterPro" id="IPR032264">
    <property type="entry name" value="MenD_middle"/>
</dbReference>
<dbReference type="InterPro" id="IPR029061">
    <property type="entry name" value="THDP-binding"/>
</dbReference>
<feature type="domain" description="Menaquinone biosynthesis protein MenD middle" evidence="9">
    <location>
        <begin position="215"/>
        <end position="394"/>
    </location>
</feature>
<evidence type="ECO:0000259" key="8">
    <source>
        <dbReference type="Pfam" id="PF02776"/>
    </source>
</evidence>
<keyword evidence="3 6" id="KW-0460">Magnesium</keyword>
<dbReference type="InterPro" id="IPR012001">
    <property type="entry name" value="Thiamin_PyroP_enz_TPP-bd_dom"/>
</dbReference>
<dbReference type="Gene3D" id="3.40.50.970">
    <property type="match status" value="2"/>
</dbReference>
<evidence type="ECO:0000259" key="7">
    <source>
        <dbReference type="Pfam" id="PF02775"/>
    </source>
</evidence>
<feature type="domain" description="Thiamine pyrophosphate enzyme N-terminal TPP-binding" evidence="8">
    <location>
        <begin position="9"/>
        <end position="118"/>
    </location>
</feature>
<evidence type="ECO:0000256" key="1">
    <source>
        <dbReference type="ARBA" id="ARBA00022679"/>
    </source>
</evidence>
<dbReference type="HAMAP" id="MF_01659">
    <property type="entry name" value="MenD"/>
    <property type="match status" value="1"/>
</dbReference>
<comment type="function">
    <text evidence="6">Catalyzes the thiamine diphosphate-dependent decarboxylation of 2-oxoglutarate and the subsequent addition of the resulting succinic semialdehyde-thiamine pyrophosphate anion to isochorismate to yield 2-succinyl-5-enolpyruvyl-6-hydroxy-3-cyclohexene-1-carboxylate (SEPHCHC).</text>
</comment>
<dbReference type="SUPFAM" id="SSF52518">
    <property type="entry name" value="Thiamin diphosphate-binding fold (THDP-binding)"/>
    <property type="match status" value="2"/>
</dbReference>
<dbReference type="Pfam" id="PF02775">
    <property type="entry name" value="TPP_enzyme_C"/>
    <property type="match status" value="1"/>
</dbReference>
<evidence type="ECO:0000313" key="11">
    <source>
        <dbReference type="Proteomes" id="UP001501844"/>
    </source>
</evidence>
<evidence type="ECO:0000313" key="10">
    <source>
        <dbReference type="EMBL" id="GAA4296186.1"/>
    </source>
</evidence>
<comment type="similarity">
    <text evidence="6">Belongs to the TPP enzyme family. MenD subfamily.</text>
</comment>
<dbReference type="Pfam" id="PF16582">
    <property type="entry name" value="TPP_enzyme_M_2"/>
    <property type="match status" value="1"/>
</dbReference>
<dbReference type="Gene3D" id="3.40.50.1220">
    <property type="entry name" value="TPP-binding domain"/>
    <property type="match status" value="1"/>
</dbReference>
<keyword evidence="5 6" id="KW-0464">Manganese</keyword>
<accession>A0ABP8F6M8</accession>
<protein>
    <recommendedName>
        <fullName evidence="6">2-succinyl-5-enolpyruvyl-6-hydroxy-3-cyclohexene-1-carboxylate synthase</fullName>
        <shortName evidence="6">SEPHCHC synthase</shortName>
        <ecNumber evidence="6">2.2.1.9</ecNumber>
    </recommendedName>
    <alternativeName>
        <fullName evidence="6">Menaquinone biosynthesis protein MenD</fullName>
    </alternativeName>
</protein>
<evidence type="ECO:0000256" key="5">
    <source>
        <dbReference type="ARBA" id="ARBA00023211"/>
    </source>
</evidence>
<dbReference type="CDD" id="cd02009">
    <property type="entry name" value="TPP_SHCHC_synthase"/>
    <property type="match status" value="1"/>
</dbReference>
<proteinExistence type="inferred from homology"/>
<keyword evidence="11" id="KW-1185">Reference proteome</keyword>
<comment type="cofactor">
    <cofactor evidence="6">
        <name>thiamine diphosphate</name>
        <dbReference type="ChEBI" id="CHEBI:58937"/>
    </cofactor>
    <text evidence="6">Binds 1 thiamine pyrophosphate per subunit.</text>
</comment>
<comment type="pathway">
    <text evidence="6">Quinol/quinone metabolism; menaquinone biosynthesis.</text>
</comment>
<evidence type="ECO:0000256" key="2">
    <source>
        <dbReference type="ARBA" id="ARBA00022723"/>
    </source>
</evidence>
<feature type="domain" description="Thiamine pyrophosphate enzyme TPP-binding" evidence="7">
    <location>
        <begin position="422"/>
        <end position="546"/>
    </location>
</feature>
<sequence>MILQSVIDIAEICARKDVQDIVLSPGSRCAPLVLAFARHPQLRVRTVPDERSAAFIGLGIAQQTQKPVVLVCTSGTAAYNYAPAVAEAYYQHIPLLVLTADRPPEWVDQLDGQTIKQSQIYGGHVKRSLDFPVETNHADSQWHATRLINEALNETVAFPEGPVHINIPLREPFYPEEGETFAYSSEVKIIEEVSPSGQLASEAVSTLQAELKGFKRVLVVAGQGRKDQDLQEAVQNFCRMTGAVFVTDTISNLQIEGETINYHDVFLAAKAVKAEPSIQPDLLITFHKSLISKNLKLYLRGQQQMQHWHVQPAGQVADTFQALTRIIRARPESFFQQITFTQSEQTVAPAFANAWFELNAQGHSVLERFQENSPFSEFKACHQVLRNLPANSLLHLANSMSVRYANLIGVSELENVEVMANRGTSGIDGSTSTAVGAALSTDLLVTLLTGDMAFLYDRNALWHNYLPQNLRIVVLNNHGGGIFRMIEGPRNQPELRPFFETDQRQTAQKTAEDMGLTYLKVTDGNALAEALPKFFDLSAGPQLLEVETSSPENYQVFAAYREMVQQEISLDKNSSL</sequence>
<dbReference type="PANTHER" id="PTHR42916:SF1">
    <property type="entry name" value="PROTEIN PHYLLO, CHLOROPLASTIC"/>
    <property type="match status" value="1"/>
</dbReference>
<gene>
    <name evidence="6 10" type="primary">menD</name>
    <name evidence="10" type="ORF">GCM10023183_02790</name>
</gene>
<dbReference type="RefSeq" id="WP_345161578.1">
    <property type="nucleotide sequence ID" value="NZ_BAABGX010000001.1"/>
</dbReference>